<feature type="transmembrane region" description="Helical" evidence="7">
    <location>
        <begin position="272"/>
        <end position="292"/>
    </location>
</feature>
<dbReference type="EMBL" id="SJPR01000001">
    <property type="protein sequence ID" value="TWU00283.1"/>
    <property type="molecule type" value="Genomic_DNA"/>
</dbReference>
<dbReference type="GO" id="GO:0016020">
    <property type="term" value="C:membrane"/>
    <property type="evidence" value="ECO:0007669"/>
    <property type="project" value="UniProtKB-SubCell"/>
</dbReference>
<dbReference type="Gene3D" id="3.40.50.720">
    <property type="entry name" value="NAD(P)-binding Rossmann-like Domain"/>
    <property type="match status" value="1"/>
</dbReference>
<sequence>MELWQILADIVCLLTICLVGGGLASRLGQSPLVGYLMAGMLIGGPGSLGLVGSQLEIEAIAELGVALLLFSLGLEFSVERLKGLGSKPLLGGALQILVTLALGAAAGLAFGLETQPSLALGAMLTLSSTAVVLRILTERGEIEMPHGRNSLGVLLTQDIAVVPLAVFMTVLGEGGSTIEIAKDVGRLFLLAAGLTAALYTLTKIAVLTLGTLTLQRNRELTVLFATASGLGSAWAAHEAGISPALGAFIAGMLLGSSPFATQIRADVSTLRVLLLTLFFGAAGMMADPLWMVSHAPGVAAAATALTVGKFVIVTAIFLVFGQSFRVAAATGLTLAQIGEFAFVLGAIGRASGVVSSEVYALVVSVTIVSFMLTAILVPRAPLLGDRLARLLRLTKANGEPPVTAPVTDVVVVGFGPTGQLATMPLIESRLKVTVIELNYDGVRRAKSFGFNAYVGDATSAEILEHALVGEARLVIVTLPHFRSTLLIIELVRSMNPSATILARSRYHIHSEALFAAGAIIYGDEDQVGEALSDRVSSWIAESWQSSDSGGEAKRSPDA</sequence>
<proteinExistence type="inferred from homology"/>
<evidence type="ECO:0000259" key="8">
    <source>
        <dbReference type="Pfam" id="PF00999"/>
    </source>
</evidence>
<evidence type="ECO:0000313" key="11">
    <source>
        <dbReference type="Proteomes" id="UP000317421"/>
    </source>
</evidence>
<feature type="transmembrane region" description="Helical" evidence="7">
    <location>
        <begin position="359"/>
        <end position="377"/>
    </location>
</feature>
<evidence type="ECO:0000256" key="1">
    <source>
        <dbReference type="ARBA" id="ARBA00004141"/>
    </source>
</evidence>
<feature type="transmembrane region" description="Helical" evidence="7">
    <location>
        <begin position="6"/>
        <end position="25"/>
    </location>
</feature>
<comment type="subcellular location">
    <subcellularLocation>
        <location evidence="1">Membrane</location>
        <topology evidence="1">Multi-pass membrane protein</topology>
    </subcellularLocation>
</comment>
<feature type="transmembrane region" description="Helical" evidence="7">
    <location>
        <begin position="59"/>
        <end position="78"/>
    </location>
</feature>
<reference evidence="10 11" key="1">
    <citation type="submission" date="2019-02" db="EMBL/GenBank/DDBJ databases">
        <title>Deep-cultivation of Planctomycetes and their phenomic and genomic characterization uncovers novel biology.</title>
        <authorList>
            <person name="Wiegand S."/>
            <person name="Jogler M."/>
            <person name="Boedeker C."/>
            <person name="Pinto D."/>
            <person name="Vollmers J."/>
            <person name="Rivas-Marin E."/>
            <person name="Kohn T."/>
            <person name="Peeters S.H."/>
            <person name="Heuer A."/>
            <person name="Rast P."/>
            <person name="Oberbeckmann S."/>
            <person name="Bunk B."/>
            <person name="Jeske O."/>
            <person name="Meyerdierks A."/>
            <person name="Storesund J.E."/>
            <person name="Kallscheuer N."/>
            <person name="Luecker S."/>
            <person name="Lage O.M."/>
            <person name="Pohl T."/>
            <person name="Merkel B.J."/>
            <person name="Hornburger P."/>
            <person name="Mueller R.-W."/>
            <person name="Bruemmer F."/>
            <person name="Labrenz M."/>
            <person name="Spormann A.M."/>
            <person name="Op Den Camp H."/>
            <person name="Overmann J."/>
            <person name="Amann R."/>
            <person name="Jetten M.S.M."/>
            <person name="Mascher T."/>
            <person name="Medema M.H."/>
            <person name="Devos D.P."/>
            <person name="Kaster A.-K."/>
            <person name="Ovreas L."/>
            <person name="Rohde M."/>
            <person name="Galperin M.Y."/>
            <person name="Jogler C."/>
        </authorList>
    </citation>
    <scope>NUCLEOTIDE SEQUENCE [LARGE SCALE GENOMIC DNA]</scope>
    <source>
        <strain evidence="10 11">Pla108</strain>
    </source>
</reference>
<evidence type="ECO:0000256" key="6">
    <source>
        <dbReference type="ARBA" id="ARBA00023136"/>
    </source>
</evidence>
<keyword evidence="4 7" id="KW-0812">Transmembrane</keyword>
<keyword evidence="5 7" id="KW-1133">Transmembrane helix</keyword>
<feature type="transmembrane region" description="Helical" evidence="7">
    <location>
        <begin position="32"/>
        <end position="53"/>
    </location>
</feature>
<comment type="caution">
    <text evidence="10">The sequence shown here is derived from an EMBL/GenBank/DDBJ whole genome shotgun (WGS) entry which is preliminary data.</text>
</comment>
<feature type="transmembrane region" description="Helical" evidence="7">
    <location>
        <begin position="327"/>
        <end position="347"/>
    </location>
</feature>
<evidence type="ECO:0000256" key="5">
    <source>
        <dbReference type="ARBA" id="ARBA00022989"/>
    </source>
</evidence>
<feature type="transmembrane region" description="Helical" evidence="7">
    <location>
        <begin position="149"/>
        <end position="167"/>
    </location>
</feature>
<dbReference type="PANTHER" id="PTHR42751">
    <property type="entry name" value="SODIUM/HYDROGEN EXCHANGER FAMILY/TRKA DOMAIN PROTEIN"/>
    <property type="match status" value="1"/>
</dbReference>
<evidence type="ECO:0000256" key="4">
    <source>
        <dbReference type="ARBA" id="ARBA00022692"/>
    </source>
</evidence>
<name>A0A5C6AJS9_9BACT</name>
<dbReference type="AlphaFoldDB" id="A0A5C6AJS9"/>
<keyword evidence="11" id="KW-1185">Reference proteome</keyword>
<gene>
    <name evidence="10" type="primary">ybaL_1</name>
    <name evidence="10" type="ORF">Pla108_12310</name>
</gene>
<evidence type="ECO:0000313" key="10">
    <source>
        <dbReference type="EMBL" id="TWU00283.1"/>
    </source>
</evidence>
<evidence type="ECO:0000256" key="3">
    <source>
        <dbReference type="ARBA" id="ARBA00022448"/>
    </source>
</evidence>
<accession>A0A5C6AJS9</accession>
<dbReference type="GO" id="GO:1902600">
    <property type="term" value="P:proton transmembrane transport"/>
    <property type="evidence" value="ECO:0007669"/>
    <property type="project" value="InterPro"/>
</dbReference>
<keyword evidence="3" id="KW-0813">Transport</keyword>
<feature type="transmembrane region" description="Helical" evidence="7">
    <location>
        <begin position="118"/>
        <end position="137"/>
    </location>
</feature>
<dbReference type="SUPFAM" id="SSF51735">
    <property type="entry name" value="NAD(P)-binding Rossmann-fold domains"/>
    <property type="match status" value="1"/>
</dbReference>
<dbReference type="PANTHER" id="PTHR42751:SF6">
    <property type="entry name" value="CONSERVED INTEGRAL MEMBRANE TRANSPORT PROTEIN-RELATED"/>
    <property type="match status" value="1"/>
</dbReference>
<feature type="domain" description="RCK N-terminal" evidence="9">
    <location>
        <begin position="409"/>
        <end position="518"/>
    </location>
</feature>
<keyword evidence="6 7" id="KW-0472">Membrane</keyword>
<dbReference type="OrthoDB" id="9793589at2"/>
<dbReference type="GO" id="GO:0015297">
    <property type="term" value="F:antiporter activity"/>
    <property type="evidence" value="ECO:0007669"/>
    <property type="project" value="InterPro"/>
</dbReference>
<dbReference type="Pfam" id="PF02254">
    <property type="entry name" value="TrkA_N"/>
    <property type="match status" value="1"/>
</dbReference>
<feature type="transmembrane region" description="Helical" evidence="7">
    <location>
        <begin position="187"/>
        <end position="208"/>
    </location>
</feature>
<dbReference type="GO" id="GO:0006813">
    <property type="term" value="P:potassium ion transport"/>
    <property type="evidence" value="ECO:0007669"/>
    <property type="project" value="InterPro"/>
</dbReference>
<dbReference type="InterPro" id="IPR003148">
    <property type="entry name" value="RCK_N"/>
</dbReference>
<protein>
    <submittedName>
        <fullName evidence="10">Inner membrane protein YbaL</fullName>
    </submittedName>
</protein>
<feature type="transmembrane region" description="Helical" evidence="7">
    <location>
        <begin position="298"/>
        <end position="320"/>
    </location>
</feature>
<dbReference type="InterPro" id="IPR006153">
    <property type="entry name" value="Cation/H_exchanger_TM"/>
</dbReference>
<organism evidence="10 11">
    <name type="scientific">Botrimarina colliarenosi</name>
    <dbReference type="NCBI Taxonomy" id="2528001"/>
    <lineage>
        <taxon>Bacteria</taxon>
        <taxon>Pseudomonadati</taxon>
        <taxon>Planctomycetota</taxon>
        <taxon>Planctomycetia</taxon>
        <taxon>Pirellulales</taxon>
        <taxon>Lacipirellulaceae</taxon>
        <taxon>Botrimarina</taxon>
    </lineage>
</organism>
<dbReference type="Gene3D" id="1.20.1530.20">
    <property type="match status" value="1"/>
</dbReference>
<dbReference type="InterPro" id="IPR038770">
    <property type="entry name" value="Na+/solute_symporter_sf"/>
</dbReference>
<comment type="similarity">
    <text evidence="2">Belongs to the monovalent cation:proton antiporter 2 (CPA2) transporter (TC 2.A.37) family.</text>
</comment>
<evidence type="ECO:0000259" key="9">
    <source>
        <dbReference type="Pfam" id="PF02254"/>
    </source>
</evidence>
<feature type="transmembrane region" description="Helical" evidence="7">
    <location>
        <begin position="90"/>
        <end position="112"/>
    </location>
</feature>
<evidence type="ECO:0000256" key="7">
    <source>
        <dbReference type="SAM" id="Phobius"/>
    </source>
</evidence>
<evidence type="ECO:0000256" key="2">
    <source>
        <dbReference type="ARBA" id="ARBA00005551"/>
    </source>
</evidence>
<dbReference type="Pfam" id="PF00999">
    <property type="entry name" value="Na_H_Exchanger"/>
    <property type="match status" value="1"/>
</dbReference>
<feature type="domain" description="Cation/H+ exchanger transmembrane" evidence="8">
    <location>
        <begin position="15"/>
        <end position="376"/>
    </location>
</feature>
<dbReference type="InterPro" id="IPR036291">
    <property type="entry name" value="NAD(P)-bd_dom_sf"/>
</dbReference>
<dbReference type="RefSeq" id="WP_146443967.1">
    <property type="nucleotide sequence ID" value="NZ_SJPR01000001.1"/>
</dbReference>
<dbReference type="Proteomes" id="UP000317421">
    <property type="component" value="Unassembled WGS sequence"/>
</dbReference>